<protein>
    <submittedName>
        <fullName evidence="2">Uncharacterized protein</fullName>
    </submittedName>
</protein>
<proteinExistence type="predicted"/>
<evidence type="ECO:0000313" key="2">
    <source>
        <dbReference type="EMBL" id="KAJ8894888.1"/>
    </source>
</evidence>
<keyword evidence="3" id="KW-1185">Reference proteome</keyword>
<reference evidence="2 3" key="1">
    <citation type="submission" date="2023-02" db="EMBL/GenBank/DDBJ databases">
        <title>LHISI_Scaffold_Assembly.</title>
        <authorList>
            <person name="Stuart O.P."/>
            <person name="Cleave R."/>
            <person name="Magrath M.J.L."/>
            <person name="Mikheyev A.S."/>
        </authorList>
    </citation>
    <scope>NUCLEOTIDE SEQUENCE [LARGE SCALE GENOMIC DNA]</scope>
    <source>
        <strain evidence="2">Daus_M_001</strain>
        <tissue evidence="2">Leg muscle</tissue>
    </source>
</reference>
<name>A0ABQ9IDY7_9NEOP</name>
<dbReference type="Proteomes" id="UP001159363">
    <property type="component" value="Chromosome 1"/>
</dbReference>
<dbReference type="EMBL" id="JARBHB010000001">
    <property type="protein sequence ID" value="KAJ8894888.1"/>
    <property type="molecule type" value="Genomic_DNA"/>
</dbReference>
<evidence type="ECO:0000256" key="1">
    <source>
        <dbReference type="SAM" id="MobiDB-lite"/>
    </source>
</evidence>
<feature type="region of interest" description="Disordered" evidence="1">
    <location>
        <begin position="115"/>
        <end position="193"/>
    </location>
</feature>
<organism evidence="2 3">
    <name type="scientific">Dryococelus australis</name>
    <dbReference type="NCBI Taxonomy" id="614101"/>
    <lineage>
        <taxon>Eukaryota</taxon>
        <taxon>Metazoa</taxon>
        <taxon>Ecdysozoa</taxon>
        <taxon>Arthropoda</taxon>
        <taxon>Hexapoda</taxon>
        <taxon>Insecta</taxon>
        <taxon>Pterygota</taxon>
        <taxon>Neoptera</taxon>
        <taxon>Polyneoptera</taxon>
        <taxon>Phasmatodea</taxon>
        <taxon>Verophasmatodea</taxon>
        <taxon>Anareolatae</taxon>
        <taxon>Phasmatidae</taxon>
        <taxon>Eurycanthinae</taxon>
        <taxon>Dryococelus</taxon>
    </lineage>
</organism>
<feature type="compositionally biased region" description="Polar residues" evidence="1">
    <location>
        <begin position="129"/>
        <end position="142"/>
    </location>
</feature>
<gene>
    <name evidence="2" type="ORF">PR048_000195</name>
</gene>
<comment type="caution">
    <text evidence="2">The sequence shown here is derived from an EMBL/GenBank/DDBJ whole genome shotgun (WGS) entry which is preliminary data.</text>
</comment>
<sequence length="193" mass="21110">MAQSFGAPPVWDAGVPEFEPQGLAQWLAHSPPTKAIRVRSAAGSLPDFRMWESCWTTPLAGRVFSGCFRYPRPCIPAPLHPRVSFHVMFRDDGTYGSQLESPSLGGRCLALGPPPYAFTRDSGGRRRPINNSPPGSEKSASTAKKRVRRNSRGERKEEEEDEEEEGATKQAGHVLDIIRTGGEDAENAFSKGS</sequence>
<evidence type="ECO:0000313" key="3">
    <source>
        <dbReference type="Proteomes" id="UP001159363"/>
    </source>
</evidence>
<accession>A0ABQ9IDY7</accession>